<name>X1NQG0_9ZZZZ</name>
<evidence type="ECO:0000313" key="1">
    <source>
        <dbReference type="EMBL" id="GAI20914.1"/>
    </source>
</evidence>
<organism evidence="1">
    <name type="scientific">marine sediment metagenome</name>
    <dbReference type="NCBI Taxonomy" id="412755"/>
    <lineage>
        <taxon>unclassified sequences</taxon>
        <taxon>metagenomes</taxon>
        <taxon>ecological metagenomes</taxon>
    </lineage>
</organism>
<comment type="caution">
    <text evidence="1">The sequence shown here is derived from an EMBL/GenBank/DDBJ whole genome shotgun (WGS) entry which is preliminary data.</text>
</comment>
<protein>
    <submittedName>
        <fullName evidence="1">Uncharacterized protein</fullName>
    </submittedName>
</protein>
<proteinExistence type="predicted"/>
<reference evidence="1" key="1">
    <citation type="journal article" date="2014" name="Front. Microbiol.">
        <title>High frequency of phylogenetically diverse reductive dehalogenase-homologous genes in deep subseafloor sedimentary metagenomes.</title>
        <authorList>
            <person name="Kawai M."/>
            <person name="Futagami T."/>
            <person name="Toyoda A."/>
            <person name="Takaki Y."/>
            <person name="Nishi S."/>
            <person name="Hori S."/>
            <person name="Arai W."/>
            <person name="Tsubouchi T."/>
            <person name="Morono Y."/>
            <person name="Uchiyama I."/>
            <person name="Ito T."/>
            <person name="Fujiyama A."/>
            <person name="Inagaki F."/>
            <person name="Takami H."/>
        </authorList>
    </citation>
    <scope>NUCLEOTIDE SEQUENCE</scope>
    <source>
        <strain evidence="1">Expedition CK06-06</strain>
    </source>
</reference>
<sequence>MLIHKGATEKEQAVPHSETEKKLYPVLWIVW</sequence>
<dbReference type="EMBL" id="BARV01021198">
    <property type="protein sequence ID" value="GAI20914.1"/>
    <property type="molecule type" value="Genomic_DNA"/>
</dbReference>
<gene>
    <name evidence="1" type="ORF">S06H3_35174</name>
</gene>
<accession>X1NQG0</accession>
<feature type="non-terminal residue" evidence="1">
    <location>
        <position position="31"/>
    </location>
</feature>
<dbReference type="AlphaFoldDB" id="X1NQG0"/>